<accession>A0A814VXT4</accession>
<evidence type="ECO:0000313" key="3">
    <source>
        <dbReference type="EMBL" id="CAF1194152.1"/>
    </source>
</evidence>
<dbReference type="EMBL" id="CAJNOH010000437">
    <property type="protein sequence ID" value="CAF1040070.1"/>
    <property type="molecule type" value="Genomic_DNA"/>
</dbReference>
<dbReference type="Proteomes" id="UP000663870">
    <property type="component" value="Unassembled WGS sequence"/>
</dbReference>
<organism evidence="3 4">
    <name type="scientific">Rotaria sordida</name>
    <dbReference type="NCBI Taxonomy" id="392033"/>
    <lineage>
        <taxon>Eukaryota</taxon>
        <taxon>Metazoa</taxon>
        <taxon>Spiralia</taxon>
        <taxon>Gnathifera</taxon>
        <taxon>Rotifera</taxon>
        <taxon>Eurotatoria</taxon>
        <taxon>Bdelloidea</taxon>
        <taxon>Philodinida</taxon>
        <taxon>Philodinidae</taxon>
        <taxon>Rotaria</taxon>
    </lineage>
</organism>
<protein>
    <submittedName>
        <fullName evidence="3">Uncharacterized protein</fullName>
    </submittedName>
</protein>
<dbReference type="EMBL" id="CAJNOL010000771">
    <property type="protein sequence ID" value="CAF1194152.1"/>
    <property type="molecule type" value="Genomic_DNA"/>
</dbReference>
<keyword evidence="1" id="KW-0732">Signal</keyword>
<keyword evidence="4" id="KW-1185">Reference proteome</keyword>
<evidence type="ECO:0000256" key="1">
    <source>
        <dbReference type="SAM" id="SignalP"/>
    </source>
</evidence>
<gene>
    <name evidence="3" type="ORF">JXQ802_LOCUS24049</name>
    <name evidence="2" type="ORF">PYM288_LOCUS16594</name>
</gene>
<comment type="caution">
    <text evidence="3">The sequence shown here is derived from an EMBL/GenBank/DDBJ whole genome shotgun (WGS) entry which is preliminary data.</text>
</comment>
<dbReference type="AlphaFoldDB" id="A0A814VXT4"/>
<evidence type="ECO:0000313" key="4">
    <source>
        <dbReference type="Proteomes" id="UP000663870"/>
    </source>
</evidence>
<reference evidence="3" key="1">
    <citation type="submission" date="2021-02" db="EMBL/GenBank/DDBJ databases">
        <authorList>
            <person name="Nowell W R."/>
        </authorList>
    </citation>
    <scope>NUCLEOTIDE SEQUENCE</scope>
</reference>
<feature type="chain" id="PRO_5035603343" evidence="1">
    <location>
        <begin position="19"/>
        <end position="215"/>
    </location>
</feature>
<proteinExistence type="predicted"/>
<evidence type="ECO:0000313" key="2">
    <source>
        <dbReference type="EMBL" id="CAF1040070.1"/>
    </source>
</evidence>
<feature type="signal peptide" evidence="1">
    <location>
        <begin position="1"/>
        <end position="18"/>
    </location>
</feature>
<dbReference type="Proteomes" id="UP000663854">
    <property type="component" value="Unassembled WGS sequence"/>
</dbReference>
<name>A0A814VXT4_9BILA</name>
<sequence length="215" mass="24659">MRLVGLICLFSLFNINKCDDIDKYGRLRNKCQRTPSSRDCLELKSKFIDLIKKCENKTREEEITICQQIKIKFCAVFPSNCLQSSTIKQISIKTTKSKLIKTTKSKLIKTTKSSTIKSNISENSSLTNEEFSKVPFNPDELRERGEYCIRNGKEKKCQDLLNNLKKTYSSCVKNKSQTTSTTTSLQSQQIDCHSFQSHLCKAFPKFPPCIKKKSN</sequence>